<evidence type="ECO:0000256" key="1">
    <source>
        <dbReference type="ARBA" id="ARBA00023002"/>
    </source>
</evidence>
<dbReference type="SUPFAM" id="SSF51905">
    <property type="entry name" value="FAD/NAD(P)-binding domain"/>
    <property type="match status" value="1"/>
</dbReference>
<dbReference type="PANTHER" id="PTHR13847">
    <property type="entry name" value="SARCOSINE DEHYDROGENASE-RELATED"/>
    <property type="match status" value="1"/>
</dbReference>
<name>A0A9D1UM30_9CORY</name>
<keyword evidence="1" id="KW-0560">Oxidoreductase</keyword>
<dbReference type="Pfam" id="PF01266">
    <property type="entry name" value="DAO"/>
    <property type="match status" value="1"/>
</dbReference>
<reference evidence="4" key="2">
    <citation type="submission" date="2021-04" db="EMBL/GenBank/DDBJ databases">
        <authorList>
            <person name="Gilroy R."/>
        </authorList>
    </citation>
    <scope>NUCLEOTIDE SEQUENCE</scope>
    <source>
        <strain evidence="4">CHK32-1732</strain>
    </source>
</reference>
<dbReference type="GO" id="GO:0005737">
    <property type="term" value="C:cytoplasm"/>
    <property type="evidence" value="ECO:0007669"/>
    <property type="project" value="TreeGrafter"/>
</dbReference>
<evidence type="ECO:0000256" key="2">
    <source>
        <dbReference type="SAM" id="MobiDB-lite"/>
    </source>
</evidence>
<dbReference type="GO" id="GO:0016491">
    <property type="term" value="F:oxidoreductase activity"/>
    <property type="evidence" value="ECO:0007669"/>
    <property type="project" value="UniProtKB-KW"/>
</dbReference>
<accession>A0A9D1UM30</accession>
<dbReference type="EMBL" id="DXGC01000070">
    <property type="protein sequence ID" value="HIW91546.1"/>
    <property type="molecule type" value="Genomic_DNA"/>
</dbReference>
<dbReference type="Proteomes" id="UP000824190">
    <property type="component" value="Unassembled WGS sequence"/>
</dbReference>
<dbReference type="Gene3D" id="3.50.50.60">
    <property type="entry name" value="FAD/NAD(P)-binding domain"/>
    <property type="match status" value="1"/>
</dbReference>
<organism evidence="4 5">
    <name type="scientific">Candidatus Corynebacterium avicola</name>
    <dbReference type="NCBI Taxonomy" id="2838527"/>
    <lineage>
        <taxon>Bacteria</taxon>
        <taxon>Bacillati</taxon>
        <taxon>Actinomycetota</taxon>
        <taxon>Actinomycetes</taxon>
        <taxon>Mycobacteriales</taxon>
        <taxon>Corynebacteriaceae</taxon>
        <taxon>Corynebacterium</taxon>
    </lineage>
</organism>
<feature type="domain" description="FAD dependent oxidoreductase" evidence="3">
    <location>
        <begin position="13"/>
        <end position="352"/>
    </location>
</feature>
<reference evidence="4" key="1">
    <citation type="journal article" date="2021" name="PeerJ">
        <title>Extensive microbial diversity within the chicken gut microbiome revealed by metagenomics and culture.</title>
        <authorList>
            <person name="Gilroy R."/>
            <person name="Ravi A."/>
            <person name="Getino M."/>
            <person name="Pursley I."/>
            <person name="Horton D.L."/>
            <person name="Alikhan N.F."/>
            <person name="Baker D."/>
            <person name="Gharbi K."/>
            <person name="Hall N."/>
            <person name="Watson M."/>
            <person name="Adriaenssens E.M."/>
            <person name="Foster-Nyarko E."/>
            <person name="Jarju S."/>
            <person name="Secka A."/>
            <person name="Antonio M."/>
            <person name="Oren A."/>
            <person name="Chaudhuri R.R."/>
            <person name="La Ragione R."/>
            <person name="Hildebrand F."/>
            <person name="Pallen M.J."/>
        </authorList>
    </citation>
    <scope>NUCLEOTIDE SEQUENCE</scope>
    <source>
        <strain evidence="4">CHK32-1732</strain>
    </source>
</reference>
<evidence type="ECO:0000259" key="3">
    <source>
        <dbReference type="Pfam" id="PF01266"/>
    </source>
</evidence>
<dbReference type="InterPro" id="IPR006076">
    <property type="entry name" value="FAD-dep_OxRdtase"/>
</dbReference>
<dbReference type="InterPro" id="IPR036188">
    <property type="entry name" value="FAD/NAD-bd_sf"/>
</dbReference>
<proteinExistence type="predicted"/>
<feature type="region of interest" description="Disordered" evidence="2">
    <location>
        <begin position="379"/>
        <end position="399"/>
    </location>
</feature>
<comment type="caution">
    <text evidence="4">The sequence shown here is derived from an EMBL/GenBank/DDBJ whole genome shotgun (WGS) entry which is preliminary data.</text>
</comment>
<protein>
    <submittedName>
        <fullName evidence="4">FAD-binding oxidoreductase</fullName>
    </submittedName>
</protein>
<evidence type="ECO:0000313" key="4">
    <source>
        <dbReference type="EMBL" id="HIW91546.1"/>
    </source>
</evidence>
<evidence type="ECO:0000313" key="5">
    <source>
        <dbReference type="Proteomes" id="UP000824190"/>
    </source>
</evidence>
<dbReference type="PANTHER" id="PTHR13847:SF289">
    <property type="entry name" value="GLYCINE OXIDASE"/>
    <property type="match status" value="1"/>
</dbReference>
<sequence length="399" mass="42474">MGMENSQVSQPAHVIVIGAGVLGLAAARELAVRGNHVTLLDAAGPDRPLAGASHRSFAWVNANNKPPAAYHRLNAQAIAEHHRLQQELGGTWFHQSGCVLIAPPDATAERIEWLRSQDYPVWPVPREDLEGLEPAVDWSTLPGAALHMPSEGYLDADLFAAGLTSGLAARGVEIQKALVTRILPDRVLFDDGTEIRSDAVVVAAGAASRAFGLPVAAVEDAPTPRVHSLIGLTAPTDVHLGRVVISERINLRPRHDGRLWVQLPDVEHRVAEGTDPAAQDALLDDVRRIMEAELHAVLGTTVPVEKVLLSARSLPEDGFPLVGFTGPARRVYSLVTHSGMTLSALLGRLAAAEITAELAGKAVPEDSEVAEASDLLATFRPDREQAATPAPSTPFVGRQ</sequence>
<dbReference type="Gene3D" id="3.30.9.10">
    <property type="entry name" value="D-Amino Acid Oxidase, subunit A, domain 2"/>
    <property type="match status" value="1"/>
</dbReference>
<dbReference type="AlphaFoldDB" id="A0A9D1UM30"/>
<gene>
    <name evidence="4" type="ORF">H9870_07795</name>
</gene>